<evidence type="ECO:0000313" key="2">
    <source>
        <dbReference type="Proteomes" id="UP001472677"/>
    </source>
</evidence>
<gene>
    <name evidence="1" type="ORF">V6N12_054343</name>
</gene>
<dbReference type="Proteomes" id="UP001472677">
    <property type="component" value="Unassembled WGS sequence"/>
</dbReference>
<evidence type="ECO:0000313" key="1">
    <source>
        <dbReference type="EMBL" id="KAK8527118.1"/>
    </source>
</evidence>
<organism evidence="1 2">
    <name type="scientific">Hibiscus sabdariffa</name>
    <name type="common">roselle</name>
    <dbReference type="NCBI Taxonomy" id="183260"/>
    <lineage>
        <taxon>Eukaryota</taxon>
        <taxon>Viridiplantae</taxon>
        <taxon>Streptophyta</taxon>
        <taxon>Embryophyta</taxon>
        <taxon>Tracheophyta</taxon>
        <taxon>Spermatophyta</taxon>
        <taxon>Magnoliopsida</taxon>
        <taxon>eudicotyledons</taxon>
        <taxon>Gunneridae</taxon>
        <taxon>Pentapetalae</taxon>
        <taxon>rosids</taxon>
        <taxon>malvids</taxon>
        <taxon>Malvales</taxon>
        <taxon>Malvaceae</taxon>
        <taxon>Malvoideae</taxon>
        <taxon>Hibiscus</taxon>
    </lineage>
</organism>
<keyword evidence="2" id="KW-1185">Reference proteome</keyword>
<comment type="caution">
    <text evidence="1">The sequence shown here is derived from an EMBL/GenBank/DDBJ whole genome shotgun (WGS) entry which is preliminary data.</text>
</comment>
<dbReference type="EMBL" id="JBBPBM010000038">
    <property type="protein sequence ID" value="KAK8527118.1"/>
    <property type="molecule type" value="Genomic_DNA"/>
</dbReference>
<accession>A0ABR2D052</accession>
<sequence>MENNGSSSDSLSEVSRSNVLMSKVGASRMTEDETIHLVCLGKNIKVGGSVNELDKGRFVGESDILGKTNKGTVSKEKGPSGVDASIGLDSRECVGRMNNLIHPSSKARIDLLTMGFKNNELTRVVDMESESEEAASDIVEDRDIENTLDPTLEPLVNNGISFDLPEFERVSTGKQKRYGSLTAFQEKALSKVEKKRGIEP</sequence>
<protein>
    <submittedName>
        <fullName evidence="1">Uncharacterized protein</fullName>
    </submittedName>
</protein>
<proteinExistence type="predicted"/>
<reference evidence="1 2" key="1">
    <citation type="journal article" date="2024" name="G3 (Bethesda)">
        <title>Genome assembly of Hibiscus sabdariffa L. provides insights into metabolisms of medicinal natural products.</title>
        <authorList>
            <person name="Kim T."/>
        </authorList>
    </citation>
    <scope>NUCLEOTIDE SEQUENCE [LARGE SCALE GENOMIC DNA]</scope>
    <source>
        <strain evidence="1">TK-2024</strain>
        <tissue evidence="1">Old leaves</tissue>
    </source>
</reference>
<name>A0ABR2D052_9ROSI</name>